<protein>
    <recommendedName>
        <fullName evidence="3">Mobile element protein</fullName>
    </recommendedName>
</protein>
<feature type="compositionally biased region" description="Polar residues" evidence="1">
    <location>
        <begin position="1"/>
        <end position="21"/>
    </location>
</feature>
<name>A0A6S6U5I7_9BACT</name>
<organism evidence="2">
    <name type="scientific">uncultured Sulfurovum sp</name>
    <dbReference type="NCBI Taxonomy" id="269237"/>
    <lineage>
        <taxon>Bacteria</taxon>
        <taxon>Pseudomonadati</taxon>
        <taxon>Campylobacterota</taxon>
        <taxon>Epsilonproteobacteria</taxon>
        <taxon>Campylobacterales</taxon>
        <taxon>Sulfurovaceae</taxon>
        <taxon>Sulfurovum</taxon>
        <taxon>environmental samples</taxon>
    </lineage>
</organism>
<feature type="region of interest" description="Disordered" evidence="1">
    <location>
        <begin position="1"/>
        <end position="22"/>
    </location>
</feature>
<sequence length="86" mass="10000">MTNLDNSSGKYTGTKRSISTNRHAKMAMITATMKHAQHTEQSKRYLEKKISEGKKYQQAIRSLGRNLVRVIWGMIQGDRIYEIREK</sequence>
<accession>A0A6S6U5I7</accession>
<dbReference type="EMBL" id="CACVAZ010000216">
    <property type="protein sequence ID" value="CAA6826995.1"/>
    <property type="molecule type" value="Genomic_DNA"/>
</dbReference>
<evidence type="ECO:0000313" key="2">
    <source>
        <dbReference type="EMBL" id="CAA6826995.1"/>
    </source>
</evidence>
<evidence type="ECO:0008006" key="3">
    <source>
        <dbReference type="Google" id="ProtNLM"/>
    </source>
</evidence>
<evidence type="ECO:0000256" key="1">
    <source>
        <dbReference type="SAM" id="MobiDB-lite"/>
    </source>
</evidence>
<gene>
    <name evidence="2" type="ORF">HELGO_WM26155</name>
</gene>
<dbReference type="AlphaFoldDB" id="A0A6S6U5I7"/>
<proteinExistence type="predicted"/>
<reference evidence="2" key="1">
    <citation type="submission" date="2020-01" db="EMBL/GenBank/DDBJ databases">
        <authorList>
            <person name="Meier V. D."/>
            <person name="Meier V D."/>
        </authorList>
    </citation>
    <scope>NUCLEOTIDE SEQUENCE</scope>
    <source>
        <strain evidence="2">HLG_WM_MAG_02</strain>
    </source>
</reference>